<keyword evidence="2" id="KW-1185">Reference proteome</keyword>
<dbReference type="Pfam" id="PF02924">
    <property type="entry name" value="HDPD"/>
    <property type="match status" value="1"/>
</dbReference>
<organism evidence="1 2">
    <name type="scientific">Pseudomonas phage vB_PseuGesM_254</name>
    <dbReference type="NCBI Taxonomy" id="3092638"/>
    <lineage>
        <taxon>Viruses</taxon>
        <taxon>Duplodnaviria</taxon>
        <taxon>Heunggongvirae</taxon>
        <taxon>Uroviricota</taxon>
        <taxon>Caudoviricetes</taxon>
        <taxon>Vandenendeviridae</taxon>
        <taxon>Chemalvirus</taxon>
        <taxon>Chemalvirus PseuGes254</taxon>
    </lineage>
</organism>
<evidence type="ECO:0000313" key="2">
    <source>
        <dbReference type="Proteomes" id="UP001305174"/>
    </source>
</evidence>
<dbReference type="InterPro" id="IPR004195">
    <property type="entry name" value="Head_decoration_D"/>
</dbReference>
<protein>
    <submittedName>
        <fullName evidence="1">Head decoration protein</fullName>
    </submittedName>
</protein>
<proteinExistence type="predicted"/>
<accession>A0AAX4G6F5</accession>
<reference evidence="2" key="1">
    <citation type="submission" date="2024-05" db="EMBL/GenBank/DDBJ databases">
        <authorList>
            <person name="Tikunov A.Y."/>
            <person name="Morozova V.V."/>
            <person name="Kozlova Y.N."/>
            <person name="Tikunova N.V."/>
            <person name="Babkin I.V."/>
        </authorList>
    </citation>
    <scope>NUCLEOTIDE SEQUENCE [LARGE SCALE GENOMIC DNA]</scope>
</reference>
<sequence length="123" mass="12982">MGIIATDVQRIGNWLKHEYEPSSEYCREVVNVTIVKPRMTTGSVLDASGALVTKANIANAKYILMDDVDQNVPAGVSKRLVLARGPAKVAIEALVFAADVLPADKAPALAALAALGILADKQI</sequence>
<dbReference type="EMBL" id="OR575930">
    <property type="protein sequence ID" value="WOZ57475.1"/>
    <property type="molecule type" value="Genomic_DNA"/>
</dbReference>
<dbReference type="Proteomes" id="UP001305174">
    <property type="component" value="Segment"/>
</dbReference>
<name>A0AAX4G6F5_9CAUD</name>
<evidence type="ECO:0000313" key="1">
    <source>
        <dbReference type="EMBL" id="WOZ57475.1"/>
    </source>
</evidence>